<keyword evidence="1" id="KW-0472">Membrane</keyword>
<feature type="transmembrane region" description="Helical" evidence="1">
    <location>
        <begin position="20"/>
        <end position="38"/>
    </location>
</feature>
<dbReference type="EMBL" id="WWCX01000052">
    <property type="protein sequence ID" value="MYM96719.1"/>
    <property type="molecule type" value="Genomic_DNA"/>
</dbReference>
<reference evidence="2" key="1">
    <citation type="submission" date="2019-12" db="EMBL/GenBank/DDBJ databases">
        <title>Novel species isolated from a subtropical stream in China.</title>
        <authorList>
            <person name="Lu H."/>
        </authorList>
    </citation>
    <scope>NUCLEOTIDE SEQUENCE [LARGE SCALE GENOMIC DNA]</scope>
    <source>
        <strain evidence="2">FT81W</strain>
    </source>
</reference>
<feature type="transmembrane region" description="Helical" evidence="1">
    <location>
        <begin position="102"/>
        <end position="122"/>
    </location>
</feature>
<feature type="transmembrane region" description="Helical" evidence="1">
    <location>
        <begin position="44"/>
        <end position="64"/>
    </location>
</feature>
<sequence>MIYSDKEPVRRLPFSKWWPVVAGALCGVLLRLIFWGSPGYPWNAMHPAFIGFAPLAVGAVTVYVAELSERRSWRYYLFAGMLANVLFVMATMAILIEGLICAILVLPLFAVYGALGGVLMGAICRGTNWPKKPVVYSFSMMPLLLAALLPDHAGEPYVGSIERTVVINADAPTVWRELHDTRDIEKAEVGQAWMYRIGVPMPVSGVTRVTPEGLVRDVRMGKGIHFTQHATQWETNRYVRWTYHFSDDSFPPGALDDHVKIGGEYFDVIDTEYVLAPTGPHSTALTARMHYRVSTRFNWYAKHLASGLIGNFEEVILGFYAGRSTRALSGPGRPELPTKKNPNDFS</sequence>
<evidence type="ECO:0000256" key="1">
    <source>
        <dbReference type="SAM" id="Phobius"/>
    </source>
</evidence>
<proteinExistence type="predicted"/>
<accession>A0A845GW16</accession>
<gene>
    <name evidence="2" type="ORF">GTP90_22945</name>
</gene>
<keyword evidence="1" id="KW-1133">Transmembrane helix</keyword>
<dbReference type="AlphaFoldDB" id="A0A845GW16"/>
<evidence type="ECO:0000313" key="2">
    <source>
        <dbReference type="EMBL" id="MYM96719.1"/>
    </source>
</evidence>
<evidence type="ECO:0000313" key="3">
    <source>
        <dbReference type="Proteomes" id="UP000447355"/>
    </source>
</evidence>
<dbReference type="SUPFAM" id="SSF55961">
    <property type="entry name" value="Bet v1-like"/>
    <property type="match status" value="1"/>
</dbReference>
<protein>
    <submittedName>
        <fullName evidence="2">SRPBCC domain-containing protein</fullName>
    </submittedName>
</protein>
<dbReference type="Proteomes" id="UP000447355">
    <property type="component" value="Unassembled WGS sequence"/>
</dbReference>
<name>A0A845GW16_9BURK</name>
<comment type="caution">
    <text evidence="2">The sequence shown here is derived from an EMBL/GenBank/DDBJ whole genome shotgun (WGS) entry which is preliminary data.</text>
</comment>
<feature type="transmembrane region" description="Helical" evidence="1">
    <location>
        <begin position="76"/>
        <end position="96"/>
    </location>
</feature>
<keyword evidence="1" id="KW-0812">Transmembrane</keyword>
<organism evidence="2 3">
    <name type="scientific">Duganella vulcania</name>
    <dbReference type="NCBI Taxonomy" id="2692166"/>
    <lineage>
        <taxon>Bacteria</taxon>
        <taxon>Pseudomonadati</taxon>
        <taxon>Pseudomonadota</taxon>
        <taxon>Betaproteobacteria</taxon>
        <taxon>Burkholderiales</taxon>
        <taxon>Oxalobacteraceae</taxon>
        <taxon>Telluria group</taxon>
        <taxon>Duganella</taxon>
    </lineage>
</organism>
<dbReference type="RefSeq" id="WP_161085720.1">
    <property type="nucleotide sequence ID" value="NZ_WWCX01000052.1"/>
</dbReference>